<proteinExistence type="predicted"/>
<organism evidence="1">
    <name type="scientific">Candidatus Kentrum sp. LFY</name>
    <dbReference type="NCBI Taxonomy" id="2126342"/>
    <lineage>
        <taxon>Bacteria</taxon>
        <taxon>Pseudomonadati</taxon>
        <taxon>Pseudomonadota</taxon>
        <taxon>Gammaproteobacteria</taxon>
        <taxon>Candidatus Kentrum</taxon>
    </lineage>
</organism>
<evidence type="ECO:0000313" key="1">
    <source>
        <dbReference type="EMBL" id="VFJ98067.1"/>
    </source>
</evidence>
<accession>A0A450UZT4</accession>
<protein>
    <submittedName>
        <fullName evidence="1">Uncharacterized protein</fullName>
    </submittedName>
</protein>
<reference evidence="1" key="1">
    <citation type="submission" date="2019-02" db="EMBL/GenBank/DDBJ databases">
        <authorList>
            <person name="Gruber-Vodicka R. H."/>
            <person name="Seah K. B. B."/>
        </authorList>
    </citation>
    <scope>NUCLEOTIDE SEQUENCE</scope>
    <source>
        <strain evidence="1">BECK_M7</strain>
    </source>
</reference>
<sequence length="93" mass="10916">MKSGLTFCFFWFALQGCWLAFVLCKLAWHQCGFIIRWVRVYFCWMLECIPWQKANLRKALIRFATHGIFFDGVQTGADGKGIWIYCYATAQSE</sequence>
<name>A0A450UZT4_9GAMM</name>
<dbReference type="AlphaFoldDB" id="A0A450UZT4"/>
<dbReference type="PROSITE" id="PS51257">
    <property type="entry name" value="PROKAR_LIPOPROTEIN"/>
    <property type="match status" value="1"/>
</dbReference>
<dbReference type="EMBL" id="CAADFF010000113">
    <property type="protein sequence ID" value="VFJ98067.1"/>
    <property type="molecule type" value="Genomic_DNA"/>
</dbReference>
<gene>
    <name evidence="1" type="ORF">BECKLFY1418B_GA0070995_11137</name>
</gene>